<evidence type="ECO:0000313" key="6">
    <source>
        <dbReference type="Proteomes" id="UP000186455"/>
    </source>
</evidence>
<comment type="caution">
    <text evidence="5">The sequence shown here is derived from an EMBL/GenBank/DDBJ whole genome shotgun (WGS) entry which is preliminary data.</text>
</comment>
<dbReference type="InterPro" id="IPR016035">
    <property type="entry name" value="Acyl_Trfase/lysoPLipase"/>
</dbReference>
<dbReference type="Pfam" id="PF00698">
    <property type="entry name" value="Acyl_transf_1"/>
    <property type="match status" value="1"/>
</dbReference>
<dbReference type="PANTHER" id="PTHR43775:SF51">
    <property type="entry name" value="INACTIVE PHENOLPHTHIOCEROL SYNTHESIS POLYKETIDE SYNTHASE TYPE I PKS1-RELATED"/>
    <property type="match status" value="1"/>
</dbReference>
<reference evidence="5 6" key="1">
    <citation type="submission" date="2015-06" db="EMBL/GenBank/DDBJ databases">
        <title>Cloning and characterization of the uncialamcin biosynthetic gene cluster.</title>
        <authorList>
            <person name="Yan X."/>
            <person name="Huang T."/>
            <person name="Ge H."/>
            <person name="Shen B."/>
        </authorList>
    </citation>
    <scope>NUCLEOTIDE SEQUENCE [LARGE SCALE GENOMIC DNA]</scope>
    <source>
        <strain evidence="5 6">DCA2648</strain>
    </source>
</reference>
<organism evidence="5 6">
    <name type="scientific">Streptomyces uncialis</name>
    <dbReference type="NCBI Taxonomy" id="1048205"/>
    <lineage>
        <taxon>Bacteria</taxon>
        <taxon>Bacillati</taxon>
        <taxon>Actinomycetota</taxon>
        <taxon>Actinomycetes</taxon>
        <taxon>Kitasatosporales</taxon>
        <taxon>Streptomycetaceae</taxon>
        <taxon>Streptomyces</taxon>
    </lineage>
</organism>
<dbReference type="SUPFAM" id="SSF55048">
    <property type="entry name" value="Probable ACP-binding domain of malonyl-CoA ACP transacylase"/>
    <property type="match status" value="1"/>
</dbReference>
<dbReference type="InterPro" id="IPR014043">
    <property type="entry name" value="Acyl_transferase_dom"/>
</dbReference>
<protein>
    <submittedName>
        <fullName evidence="5">Acyltransferase</fullName>
    </submittedName>
</protein>
<dbReference type="InterPro" id="IPR016036">
    <property type="entry name" value="Malonyl_transacylase_ACP-bd"/>
</dbReference>
<dbReference type="GO" id="GO:0004312">
    <property type="term" value="F:fatty acid synthase activity"/>
    <property type="evidence" value="ECO:0007669"/>
    <property type="project" value="TreeGrafter"/>
</dbReference>
<dbReference type="SMART" id="SM00827">
    <property type="entry name" value="PKS_AT"/>
    <property type="match status" value="1"/>
</dbReference>
<proteinExistence type="predicted"/>
<sequence length="315" mass="33402">MPGQGAQYQGMGTGLYRDLPAFTAAVDEVFRAMGTAGDELRSDWLAAGPRLPIHHFRRSQPLLFALDHALGRLLMDRGLEPAVMLGHSVGEMAAAALAGVFDLGDAARIVCHRIGRLDSAPAGGMAAVAATRAEIEPYLRPGVDIGAVNAPRQTVIAGADEPLGETLDALREAGFRWARVQSVAPFHSTVLQPVVDAARPLLAALPARAPRITMVSGYTAERLTDAEAVDPSYWARHPVDPVLFWPALETLVADGPRLLVECGPGQGLTTLARQLRDVRTGRCEVLSLLGPPASGPDREAEHFTTALARLGLTAP</sequence>
<keyword evidence="1 5" id="KW-0808">Transferase</keyword>
<dbReference type="EMBL" id="LFBV01000001">
    <property type="protein sequence ID" value="OKH96766.1"/>
    <property type="molecule type" value="Genomic_DNA"/>
</dbReference>
<keyword evidence="6" id="KW-1185">Reference proteome</keyword>
<keyword evidence="3 5" id="KW-0012">Acyltransferase</keyword>
<evidence type="ECO:0000256" key="1">
    <source>
        <dbReference type="ARBA" id="ARBA00022679"/>
    </source>
</evidence>
<evidence type="ECO:0000313" key="5">
    <source>
        <dbReference type="EMBL" id="OKH96766.1"/>
    </source>
</evidence>
<dbReference type="Proteomes" id="UP000186455">
    <property type="component" value="Unassembled WGS sequence"/>
</dbReference>
<evidence type="ECO:0000256" key="2">
    <source>
        <dbReference type="ARBA" id="ARBA00023268"/>
    </source>
</evidence>
<dbReference type="Gene3D" id="3.30.70.250">
    <property type="entry name" value="Malonyl-CoA ACP transacylase, ACP-binding"/>
    <property type="match status" value="1"/>
</dbReference>
<dbReference type="Gene3D" id="3.40.366.10">
    <property type="entry name" value="Malonyl-Coenzyme A Acyl Carrier Protein, domain 2"/>
    <property type="match status" value="1"/>
</dbReference>
<feature type="domain" description="Malonyl-CoA:ACP transacylase (MAT)" evidence="4">
    <location>
        <begin position="1"/>
        <end position="293"/>
    </location>
</feature>
<dbReference type="AlphaFoldDB" id="A0A1Q4VG15"/>
<dbReference type="STRING" id="1048205.AB852_05855"/>
<accession>A0A1Q4VG15</accession>
<evidence type="ECO:0000259" key="4">
    <source>
        <dbReference type="SMART" id="SM00827"/>
    </source>
</evidence>
<dbReference type="Gene3D" id="3.30.70.3290">
    <property type="match status" value="1"/>
</dbReference>
<keyword evidence="2" id="KW-0511">Multifunctional enzyme</keyword>
<gene>
    <name evidence="5" type="ORF">AB852_05855</name>
</gene>
<dbReference type="GO" id="GO:0006633">
    <property type="term" value="P:fatty acid biosynthetic process"/>
    <property type="evidence" value="ECO:0007669"/>
    <property type="project" value="TreeGrafter"/>
</dbReference>
<dbReference type="InterPro" id="IPR050091">
    <property type="entry name" value="PKS_NRPS_Biosynth_Enz"/>
</dbReference>
<dbReference type="InterPro" id="IPR001227">
    <property type="entry name" value="Ac_transferase_dom_sf"/>
</dbReference>
<evidence type="ECO:0000256" key="3">
    <source>
        <dbReference type="ARBA" id="ARBA00023315"/>
    </source>
</evidence>
<dbReference type="SUPFAM" id="SSF52151">
    <property type="entry name" value="FabD/lysophospholipase-like"/>
    <property type="match status" value="1"/>
</dbReference>
<dbReference type="PANTHER" id="PTHR43775">
    <property type="entry name" value="FATTY ACID SYNTHASE"/>
    <property type="match status" value="1"/>
</dbReference>
<name>A0A1Q4VG15_9ACTN</name>